<protein>
    <recommendedName>
        <fullName evidence="3">TfoX N-terminal domain-containing protein</fullName>
    </recommendedName>
</protein>
<name>A0AB39SKT0_9ACTN</name>
<dbReference type="AlphaFoldDB" id="A0AB39SKT0"/>
<feature type="region of interest" description="Disordered" evidence="1">
    <location>
        <begin position="55"/>
        <end position="77"/>
    </location>
</feature>
<reference evidence="2" key="1">
    <citation type="submission" date="2024-07" db="EMBL/GenBank/DDBJ databases">
        <authorList>
            <person name="Yu S.T."/>
        </authorList>
    </citation>
    <scope>NUCLEOTIDE SEQUENCE</scope>
    <source>
        <strain evidence="2">R35</strain>
    </source>
</reference>
<evidence type="ECO:0000256" key="1">
    <source>
        <dbReference type="SAM" id="MobiDB-lite"/>
    </source>
</evidence>
<accession>A0AB39SKT0</accession>
<dbReference type="RefSeq" id="WP_369264617.1">
    <property type="nucleotide sequence ID" value="NZ_CP163440.1"/>
</dbReference>
<organism evidence="2">
    <name type="scientific">Streptomyces sp. R35</name>
    <dbReference type="NCBI Taxonomy" id="3238630"/>
    <lineage>
        <taxon>Bacteria</taxon>
        <taxon>Bacillati</taxon>
        <taxon>Actinomycetota</taxon>
        <taxon>Actinomycetes</taxon>
        <taxon>Kitasatosporales</taxon>
        <taxon>Streptomycetaceae</taxon>
        <taxon>Streptomyces</taxon>
    </lineage>
</organism>
<evidence type="ECO:0000313" key="2">
    <source>
        <dbReference type="EMBL" id="XDQ67754.1"/>
    </source>
</evidence>
<proteinExistence type="predicted"/>
<dbReference type="EMBL" id="CP163440">
    <property type="protein sequence ID" value="XDQ67754.1"/>
    <property type="molecule type" value="Genomic_DNA"/>
</dbReference>
<evidence type="ECO:0008006" key="3">
    <source>
        <dbReference type="Google" id="ProtNLM"/>
    </source>
</evidence>
<gene>
    <name evidence="2" type="ORF">AB5J50_46735</name>
</gene>
<sequence>MADADQLFARLAEDLEPRGAKLSRMFGMPCLKDPNGKAFVGLYEGELVVPCTATAPSTPRSWPSPTRVSSTPWVVGS</sequence>